<organism evidence="1">
    <name type="scientific">Desulfobacca acetoxidans</name>
    <dbReference type="NCBI Taxonomy" id="60893"/>
    <lineage>
        <taxon>Bacteria</taxon>
        <taxon>Pseudomonadati</taxon>
        <taxon>Thermodesulfobacteriota</taxon>
        <taxon>Desulfobaccia</taxon>
        <taxon>Desulfobaccales</taxon>
        <taxon>Desulfobaccaceae</taxon>
        <taxon>Desulfobacca</taxon>
    </lineage>
</organism>
<comment type="caution">
    <text evidence="1">The sequence shown here is derived from an EMBL/GenBank/DDBJ whole genome shotgun (WGS) entry which is preliminary data.</text>
</comment>
<dbReference type="SUPFAM" id="SSF52540">
    <property type="entry name" value="P-loop containing nucleoside triphosphate hydrolases"/>
    <property type="match status" value="1"/>
</dbReference>
<dbReference type="InterPro" id="IPR027417">
    <property type="entry name" value="P-loop_NTPase"/>
</dbReference>
<reference evidence="1" key="1">
    <citation type="journal article" date="2020" name="mSystems">
        <title>Genome- and Community-Level Interaction Insights into Carbon Utilization and Element Cycling Functions of Hydrothermarchaeota in Hydrothermal Sediment.</title>
        <authorList>
            <person name="Zhou Z."/>
            <person name="Liu Y."/>
            <person name="Xu W."/>
            <person name="Pan J."/>
            <person name="Luo Z.H."/>
            <person name="Li M."/>
        </authorList>
    </citation>
    <scope>NUCLEOTIDE SEQUENCE [LARGE SCALE GENOMIC DNA]</scope>
    <source>
        <strain evidence="1">SpSt-776</strain>
    </source>
</reference>
<accession>A0A7C3WSI3</accession>
<dbReference type="AlphaFoldDB" id="A0A7C3WSI3"/>
<evidence type="ECO:0008006" key="2">
    <source>
        <dbReference type="Google" id="ProtNLM"/>
    </source>
</evidence>
<protein>
    <recommendedName>
        <fullName evidence="2">Shikimate kinase</fullName>
    </recommendedName>
</protein>
<sequence length="190" mass="21047">MAGLIVVIFGLMGTGKSTLADALAKAKGWPVIHSDLVRKQLAGLEPTVAVVEEFGQGIYSEAFSRKTYAEMLRQARQLLAKAPVVILDGSFKRAAERERVRQAAREWGAKPLFVYCECPKETVRRRLVKRTADGSSVSDGRLELLDLQEKDFDPLGEKDRPLLRLDTGRDLESAVTEVLDFLAKELSSQS</sequence>
<dbReference type="PANTHER" id="PTHR43883">
    <property type="entry name" value="SLR0207 PROTEIN"/>
    <property type="match status" value="1"/>
</dbReference>
<gene>
    <name evidence="1" type="ORF">ENV62_09190</name>
</gene>
<dbReference type="InterPro" id="IPR052732">
    <property type="entry name" value="Cell-binding_unc_protein"/>
</dbReference>
<evidence type="ECO:0000313" key="1">
    <source>
        <dbReference type="EMBL" id="HGB15395.1"/>
    </source>
</evidence>
<dbReference type="PANTHER" id="PTHR43883:SF1">
    <property type="entry name" value="GLUCONOKINASE"/>
    <property type="match status" value="1"/>
</dbReference>
<dbReference type="EMBL" id="DTHB01000053">
    <property type="protein sequence ID" value="HGB15395.1"/>
    <property type="molecule type" value="Genomic_DNA"/>
</dbReference>
<proteinExistence type="predicted"/>
<dbReference type="Pfam" id="PF13671">
    <property type="entry name" value="AAA_33"/>
    <property type="match status" value="1"/>
</dbReference>
<dbReference type="Gene3D" id="3.40.50.300">
    <property type="entry name" value="P-loop containing nucleotide triphosphate hydrolases"/>
    <property type="match status" value="1"/>
</dbReference>
<name>A0A7C3WSI3_9BACT</name>